<name>A0A3G8Y9I5_9DEIO</name>
<accession>A0A3G8Y9I5</accession>
<evidence type="ECO:0000313" key="3">
    <source>
        <dbReference type="Proteomes" id="UP000276417"/>
    </source>
</evidence>
<proteinExistence type="predicted"/>
<gene>
    <name evidence="2" type="ORF">EHF33_04015</name>
</gene>
<feature type="region of interest" description="Disordered" evidence="1">
    <location>
        <begin position="180"/>
        <end position="204"/>
    </location>
</feature>
<protein>
    <submittedName>
        <fullName evidence="2">DUF177 domain-containing protein</fullName>
    </submittedName>
</protein>
<dbReference type="Pfam" id="PF02620">
    <property type="entry name" value="YceD"/>
    <property type="match status" value="1"/>
</dbReference>
<dbReference type="InterPro" id="IPR003772">
    <property type="entry name" value="YceD"/>
</dbReference>
<evidence type="ECO:0000256" key="1">
    <source>
        <dbReference type="SAM" id="MobiDB-lite"/>
    </source>
</evidence>
<dbReference type="KEGG" id="dph:EHF33_04015"/>
<dbReference type="AlphaFoldDB" id="A0A3G8Y9I5"/>
<keyword evidence="3" id="KW-1185">Reference proteome</keyword>
<reference evidence="2 3" key="1">
    <citation type="submission" date="2018-11" db="EMBL/GenBank/DDBJ databases">
        <title>Deinococcus shelandsis sp. nov., isolated from South Shetland Islands soil of Antarctica.</title>
        <authorList>
            <person name="Tian J."/>
        </authorList>
    </citation>
    <scope>NUCLEOTIDE SEQUENCE [LARGE SCALE GENOMIC DNA]</scope>
    <source>
        <strain evidence="2 3">S14-83T</strain>
    </source>
</reference>
<organism evidence="2 3">
    <name type="scientific">Deinococcus psychrotolerans</name>
    <dbReference type="NCBI Taxonomy" id="2489213"/>
    <lineage>
        <taxon>Bacteria</taxon>
        <taxon>Thermotogati</taxon>
        <taxon>Deinococcota</taxon>
        <taxon>Deinococci</taxon>
        <taxon>Deinococcales</taxon>
        <taxon>Deinococcaceae</taxon>
        <taxon>Deinococcus</taxon>
    </lineage>
</organism>
<evidence type="ECO:0000313" key="2">
    <source>
        <dbReference type="EMBL" id="AZI42018.1"/>
    </source>
</evidence>
<dbReference type="RefSeq" id="WP_124868106.1">
    <property type="nucleotide sequence ID" value="NZ_CP034183.1"/>
</dbReference>
<dbReference type="Proteomes" id="UP000276417">
    <property type="component" value="Chromosome 1"/>
</dbReference>
<dbReference type="EMBL" id="CP034183">
    <property type="protein sequence ID" value="AZI42018.1"/>
    <property type="molecule type" value="Genomic_DNA"/>
</dbReference>
<dbReference type="OrthoDB" id="9790372at2"/>
<sequence length="204" mass="22404">MTSSLSPRVHLGTLLRQMGDVSASGELAELHYEQGGDQQSMRFAKPAPYRVSVNALQGNEFWLQGQFEPTLEMECARCLRPVAVPLSLKLGTLMRYDPAAQTPYLEEADTGEEILVFGEPDLNLSNYLAETTLLEAPLSVLHDAACKGLCQVCGHDLNEGPCEHSVGVPIEESSERFLEAEHEGKQHARQTPFAALRGLELPDE</sequence>